<accession>A0AA39S8D2</accession>
<comment type="caution">
    <text evidence="2">The sequence shown here is derived from an EMBL/GenBank/DDBJ whole genome shotgun (WGS) entry which is preliminary data.</text>
</comment>
<dbReference type="AlphaFoldDB" id="A0AA39S8D2"/>
<keyword evidence="3" id="KW-1185">Reference proteome</keyword>
<reference evidence="2" key="2">
    <citation type="submission" date="2023-06" db="EMBL/GenBank/DDBJ databases">
        <authorList>
            <person name="Swenson N.G."/>
            <person name="Wegrzyn J.L."/>
            <person name="Mcevoy S.L."/>
        </authorList>
    </citation>
    <scope>NUCLEOTIDE SEQUENCE</scope>
    <source>
        <strain evidence="2">NS2018</strain>
        <tissue evidence="2">Leaf</tissue>
    </source>
</reference>
<evidence type="ECO:0000313" key="2">
    <source>
        <dbReference type="EMBL" id="KAK0585785.1"/>
    </source>
</evidence>
<feature type="region of interest" description="Disordered" evidence="1">
    <location>
        <begin position="1"/>
        <end position="23"/>
    </location>
</feature>
<evidence type="ECO:0000313" key="3">
    <source>
        <dbReference type="Proteomes" id="UP001168877"/>
    </source>
</evidence>
<evidence type="ECO:0000256" key="1">
    <source>
        <dbReference type="SAM" id="MobiDB-lite"/>
    </source>
</evidence>
<dbReference type="EMBL" id="JAUESC010000383">
    <property type="protein sequence ID" value="KAK0585785.1"/>
    <property type="molecule type" value="Genomic_DNA"/>
</dbReference>
<proteinExistence type="predicted"/>
<dbReference type="Proteomes" id="UP001168877">
    <property type="component" value="Unassembled WGS sequence"/>
</dbReference>
<sequence>MTIKSRLDPSGEPTGQRDVTLQELSRKVSAMARRYGRNVSSDDESDSPFVENIAHTQFPDRFRMPTNEQYKENRDPKEHVHRFRNIMAQYSSNDGLLCLSFPERPKTYDEMMEIAGDYALAEEEEVAQGGSYVHGHKPDSKSDYKDDKKAQSRDRQRDEKGQKGHPRESRGNTRANRF</sequence>
<name>A0AA39S8D2_ACESA</name>
<feature type="compositionally biased region" description="Basic and acidic residues" evidence="1">
    <location>
        <begin position="136"/>
        <end position="171"/>
    </location>
</feature>
<feature type="region of interest" description="Disordered" evidence="1">
    <location>
        <begin position="125"/>
        <end position="178"/>
    </location>
</feature>
<reference evidence="2" key="1">
    <citation type="journal article" date="2022" name="Plant J.">
        <title>Strategies of tolerance reflected in two North American maple genomes.</title>
        <authorList>
            <person name="McEvoy S.L."/>
            <person name="Sezen U.U."/>
            <person name="Trouern-Trend A."/>
            <person name="McMahon S.M."/>
            <person name="Schaberg P.G."/>
            <person name="Yang J."/>
            <person name="Wegrzyn J.L."/>
            <person name="Swenson N.G."/>
        </authorList>
    </citation>
    <scope>NUCLEOTIDE SEQUENCE</scope>
    <source>
        <strain evidence="2">NS2018</strain>
    </source>
</reference>
<protein>
    <submittedName>
        <fullName evidence="2">Uncharacterized protein</fullName>
    </submittedName>
</protein>
<organism evidence="2 3">
    <name type="scientific">Acer saccharum</name>
    <name type="common">Sugar maple</name>
    <dbReference type="NCBI Taxonomy" id="4024"/>
    <lineage>
        <taxon>Eukaryota</taxon>
        <taxon>Viridiplantae</taxon>
        <taxon>Streptophyta</taxon>
        <taxon>Embryophyta</taxon>
        <taxon>Tracheophyta</taxon>
        <taxon>Spermatophyta</taxon>
        <taxon>Magnoliopsida</taxon>
        <taxon>eudicotyledons</taxon>
        <taxon>Gunneridae</taxon>
        <taxon>Pentapetalae</taxon>
        <taxon>rosids</taxon>
        <taxon>malvids</taxon>
        <taxon>Sapindales</taxon>
        <taxon>Sapindaceae</taxon>
        <taxon>Hippocastanoideae</taxon>
        <taxon>Acereae</taxon>
        <taxon>Acer</taxon>
    </lineage>
</organism>
<gene>
    <name evidence="2" type="ORF">LWI29_033971</name>
</gene>